<dbReference type="EMBL" id="CM044706">
    <property type="protein sequence ID" value="KAI5659342.1"/>
    <property type="molecule type" value="Genomic_DNA"/>
</dbReference>
<dbReference type="Proteomes" id="UP001060085">
    <property type="component" value="Linkage Group LG06"/>
</dbReference>
<keyword evidence="2" id="KW-1185">Reference proteome</keyword>
<sequence length="469" mass="52525">MAPNLRVKVLEQCKVSPSPPDSMAELTIPLSFFDMSWLSFQMLQMVLFYDFPHIMLETNIIPDLKSSLSLFLKHYLPFAGNLIYPTNSPNKPILRYIQGDSIHVTFAESNQDFHYLKGNQPRNADDFFPLLPQSPQISKESDAKVIPLAAIQVTFFPGSGLSIGLIGHHILGDGIAILNGVKAWSSMHKLGTEKANKLLAGKCLAILDRSLISDKDGLAEKHWNKMKNNIRLINFDQPNNPLISNGNNKVLATFVLEKIDLEKLKNFVVQKSRKKDIYVSSFTVTCAYFWTCFVKSGISIGEEIVDNNTDEYFIAAIDCRSRVKPRVPENYFGNCIAPCIIKSNHELLASNEEGFVNAAIIIGDALSKKVQNEKGLLEDAKSWLSNIESVKMGRFFGVTGSPKMEIYELDYGWGKPEKVEILSILSNQTMSLNKARRSEGGLEVGLALPKTKMEAFEKIFNNGLMNMKF</sequence>
<comment type="caution">
    <text evidence="1">The sequence shown here is derived from an EMBL/GenBank/DDBJ whole genome shotgun (WGS) entry which is preliminary data.</text>
</comment>
<reference evidence="2" key="1">
    <citation type="journal article" date="2023" name="Nat. Plants">
        <title>Single-cell RNA sequencing provides a high-resolution roadmap for understanding the multicellular compartmentation of specialized metabolism.</title>
        <authorList>
            <person name="Sun S."/>
            <person name="Shen X."/>
            <person name="Li Y."/>
            <person name="Li Y."/>
            <person name="Wang S."/>
            <person name="Li R."/>
            <person name="Zhang H."/>
            <person name="Shen G."/>
            <person name="Guo B."/>
            <person name="Wei J."/>
            <person name="Xu J."/>
            <person name="St-Pierre B."/>
            <person name="Chen S."/>
            <person name="Sun C."/>
        </authorList>
    </citation>
    <scope>NUCLEOTIDE SEQUENCE [LARGE SCALE GENOMIC DNA]</scope>
</reference>
<evidence type="ECO:0000313" key="1">
    <source>
        <dbReference type="EMBL" id="KAI5659342.1"/>
    </source>
</evidence>
<protein>
    <submittedName>
        <fullName evidence="1">Uncharacterized protein</fullName>
    </submittedName>
</protein>
<proteinExistence type="predicted"/>
<accession>A0ACC0AH53</accession>
<name>A0ACC0AH53_CATRO</name>
<evidence type="ECO:0000313" key="2">
    <source>
        <dbReference type="Proteomes" id="UP001060085"/>
    </source>
</evidence>
<gene>
    <name evidence="1" type="ORF">M9H77_28135</name>
</gene>
<organism evidence="1 2">
    <name type="scientific">Catharanthus roseus</name>
    <name type="common">Madagascar periwinkle</name>
    <name type="synonym">Vinca rosea</name>
    <dbReference type="NCBI Taxonomy" id="4058"/>
    <lineage>
        <taxon>Eukaryota</taxon>
        <taxon>Viridiplantae</taxon>
        <taxon>Streptophyta</taxon>
        <taxon>Embryophyta</taxon>
        <taxon>Tracheophyta</taxon>
        <taxon>Spermatophyta</taxon>
        <taxon>Magnoliopsida</taxon>
        <taxon>eudicotyledons</taxon>
        <taxon>Gunneridae</taxon>
        <taxon>Pentapetalae</taxon>
        <taxon>asterids</taxon>
        <taxon>lamiids</taxon>
        <taxon>Gentianales</taxon>
        <taxon>Apocynaceae</taxon>
        <taxon>Rauvolfioideae</taxon>
        <taxon>Vinceae</taxon>
        <taxon>Catharanthinae</taxon>
        <taxon>Catharanthus</taxon>
    </lineage>
</organism>